<feature type="binding site" evidence="10">
    <location>
        <position position="300"/>
    </location>
    <ligand>
        <name>Mn(2+)</name>
        <dbReference type="ChEBI" id="CHEBI:29035"/>
        <label>2</label>
    </ligand>
</feature>
<organism evidence="13 14">
    <name type="scientific">Tigheibacillus jepli</name>
    <dbReference type="NCBI Taxonomy" id="3035914"/>
    <lineage>
        <taxon>Bacteria</taxon>
        <taxon>Bacillati</taxon>
        <taxon>Bacillota</taxon>
        <taxon>Bacilli</taxon>
        <taxon>Bacillales</taxon>
        <taxon>Bacillaceae</taxon>
        <taxon>Tigheibacillus</taxon>
    </lineage>
</organism>
<dbReference type="Gene3D" id="1.10.1030.10">
    <property type="entry name" value="Carbamoyl-phosphate synthetase, large subunit oligomerisation domain"/>
    <property type="match status" value="1"/>
</dbReference>
<feature type="binding site" evidence="10">
    <location>
        <position position="778"/>
    </location>
    <ligand>
        <name>ATP</name>
        <dbReference type="ChEBI" id="CHEBI:30616"/>
        <label>2</label>
    </ligand>
</feature>
<dbReference type="PANTHER" id="PTHR11405">
    <property type="entry name" value="CARBAMOYLTRANSFERASE FAMILY MEMBER"/>
    <property type="match status" value="1"/>
</dbReference>
<evidence type="ECO:0000259" key="11">
    <source>
        <dbReference type="PROSITE" id="PS50975"/>
    </source>
</evidence>
<feature type="binding site" evidence="10">
    <location>
        <position position="298"/>
    </location>
    <ligand>
        <name>Mn(2+)</name>
        <dbReference type="ChEBI" id="CHEBI:29035"/>
        <label>2</label>
    </ligand>
</feature>
<dbReference type="InterPro" id="IPR058047">
    <property type="entry name" value="CPSase_preATP-grasp"/>
</dbReference>
<dbReference type="SMART" id="SM01096">
    <property type="entry name" value="CPSase_L_D3"/>
    <property type="match status" value="1"/>
</dbReference>
<sequence length="1062" mass="116596">MQKDKMINKILVIGSGPIVIGQAAEFDYSGTQGCKSLREEGYQVVLANSNPATIMTDDTIADVVYMEPLTLEFLEQIIEKEQPDALLASFGGQTALNLAVELDEAGILAKHQVALLGTSLAAIQNAEDREKFRSLMYQLQEPIPESKTVTSVSQALEFANQIGYPVMVRPAYTLGGTGGGLCANEKELEQIVQSGIALSAVGQCLIEKSIAGYKEIEFEVVRDKKDQEIIVCGMENVDPVGIHTGDSIVVAPILTLNEQDTNRLRDAALRIVSALEIEGACNVQLAFNPDNGQYYVIEVNPRVSRSSALASKATGYPIAKIAAKIAVGLTLDKIVDPETKTAYAYKEPEVNYVVTKLPRFAYDKFPAADRSLKTQMKATGEIMAIGKNFNESLLKGLRSLEYHTNDLYLDTLKQSSMEKLKARLKVADDERIYIIAEVLRRGMDIGELYHLTKIDHYFLESIESLVELEKVLEMNPLSIDYLHQAKRVGFSDATIARCWNTEEAQIYQLRKDKQMMPAFRMVDTFEANHSLISPYYYSTFQERTGDVTVSSKKKIVVIGSGPIRIGQGVEFDYATVHSIEAIQDMGYEAIIVNNNPETVSTDFSVSDKLYFEPLTVEDVMHVIELEKPVGIVVQFGGQTAINLAADLQARGVTILGTNLAAIDRAENRQEFEDLLEKLRLPHPAGKTVFDEDTAIKIANELGYPVLVRPSYVIGGSRMALIYREEQLTAYMRKSASVHDVHPILIDKYITGIEVEVDAISDGETTVIPGIMEHLERPGVHSGDSIAVFPPQRISEKSKQKIADATIKIAKELPVKGLINIQFIVKGNDVYVLEVNPRASRTVPFLSKLTGVNMAKLATNCLVGTRLNDIGYTTGLLPEINQVAVKVPVFSFTKLADVDVVLGPEMKSTGEVIGTDKQAENALYKGLLAAGYKKPNKSEALLVISKQEGNGGIQIAKNLILAGYKPTVSAETASFLQDAGIDSDIADLDYMLRQLENGTAGYVVYTEDAQNSTDHTLFELGRKAADHGVTCMTNVETAEAFTRLLTNDALTIHPINGKELVQL</sequence>
<dbReference type="GO" id="GO:0004088">
    <property type="term" value="F:carbamoyl-phosphate synthase (glutamine-hydrolyzing) activity"/>
    <property type="evidence" value="ECO:0007669"/>
    <property type="project" value="UniProtKB-EC"/>
</dbReference>
<dbReference type="Proteomes" id="UP001228376">
    <property type="component" value="Unassembled WGS sequence"/>
</dbReference>
<feature type="binding site" evidence="10">
    <location>
        <position position="779"/>
    </location>
    <ligand>
        <name>ATP</name>
        <dbReference type="ChEBI" id="CHEBI:30616"/>
        <label>2</label>
    </ligand>
</feature>
<feature type="binding site" evidence="10">
    <location>
        <position position="835"/>
    </location>
    <ligand>
        <name>Mg(2+)</name>
        <dbReference type="ChEBI" id="CHEBI:18420"/>
        <label>4</label>
    </ligand>
</feature>
<comment type="subunit">
    <text evidence="10">Composed of two chains; the small (or glutamine) chain promotes the hydrolysis of glutamine to ammonia, which is used by the large (or ammonia) chain to synthesize carbamoyl phosphate. Tetramer of heterodimers (alpha,beta)4.</text>
</comment>
<feature type="binding site" evidence="10">
    <location>
        <position position="284"/>
    </location>
    <ligand>
        <name>Mn(2+)</name>
        <dbReference type="ChEBI" id="CHEBI:29035"/>
        <label>1</label>
    </ligand>
</feature>
<comment type="pathway">
    <text evidence="10">Amino-acid biosynthesis; L-arginine biosynthesis; carbamoyl phosphate from bicarbonate: step 1/1.</text>
</comment>
<feature type="region of interest" description="Allosteric domain" evidence="10">
    <location>
        <begin position="931"/>
        <end position="1062"/>
    </location>
</feature>
<feature type="binding site" evidence="10">
    <location>
        <position position="210"/>
    </location>
    <ligand>
        <name>ATP</name>
        <dbReference type="ChEBI" id="CHEBI:30616"/>
        <label>1</label>
    </ligand>
</feature>
<comment type="catalytic activity">
    <reaction evidence="10">
        <text>hydrogencarbonate + L-glutamine + 2 ATP + H2O = carbamoyl phosphate + L-glutamate + 2 ADP + phosphate + 2 H(+)</text>
        <dbReference type="Rhea" id="RHEA:18633"/>
        <dbReference type="ChEBI" id="CHEBI:15377"/>
        <dbReference type="ChEBI" id="CHEBI:15378"/>
        <dbReference type="ChEBI" id="CHEBI:17544"/>
        <dbReference type="ChEBI" id="CHEBI:29985"/>
        <dbReference type="ChEBI" id="CHEBI:30616"/>
        <dbReference type="ChEBI" id="CHEBI:43474"/>
        <dbReference type="ChEBI" id="CHEBI:58228"/>
        <dbReference type="ChEBI" id="CHEBI:58359"/>
        <dbReference type="ChEBI" id="CHEBI:456216"/>
        <dbReference type="EC" id="6.3.5.5"/>
    </reaction>
</comment>
<reference evidence="13 14" key="1">
    <citation type="submission" date="2023-10" db="EMBL/GenBank/DDBJ databases">
        <title>179-bfca-hs.</title>
        <authorList>
            <person name="Miliotis G."/>
            <person name="Sengupta P."/>
            <person name="Hameed A."/>
            <person name="Chuvochina M."/>
            <person name="Mcdonagh F."/>
            <person name="Simpson A.C."/>
            <person name="Singh N.K."/>
            <person name="Rekha P.D."/>
            <person name="Raman K."/>
            <person name="Hugenholtz P."/>
            <person name="Venkateswaran K."/>
        </authorList>
    </citation>
    <scope>NUCLEOTIDE SEQUENCE [LARGE SCALE GENOMIC DNA]</scope>
    <source>
        <strain evidence="13 14">179-BFC-A-HS</strain>
    </source>
</reference>
<comment type="caution">
    <text evidence="10">Lacks conserved residue(s) required for the propagation of feature annotation.</text>
</comment>
<comment type="cofactor">
    <cofactor evidence="10">
        <name>Mg(2+)</name>
        <dbReference type="ChEBI" id="CHEBI:18420"/>
    </cofactor>
    <cofactor evidence="10">
        <name>Mn(2+)</name>
        <dbReference type="ChEBI" id="CHEBI:29035"/>
    </cofactor>
    <text evidence="10">Binds 4 Mg(2+) or Mn(2+) ions per subunit.</text>
</comment>
<evidence type="ECO:0000256" key="5">
    <source>
        <dbReference type="ARBA" id="ARBA00022737"/>
    </source>
</evidence>
<accession>A0ABU5CHW7</accession>
<dbReference type="InterPro" id="IPR005483">
    <property type="entry name" value="CPSase_dom"/>
</dbReference>
<dbReference type="InterPro" id="IPR005479">
    <property type="entry name" value="CPAse_ATP-bd"/>
</dbReference>
<feature type="binding site" evidence="10">
    <location>
        <position position="298"/>
    </location>
    <ligand>
        <name>ATP</name>
        <dbReference type="ChEBI" id="CHEBI:30616"/>
        <label>1</label>
    </ligand>
</feature>
<feature type="binding site" evidence="10">
    <location>
        <position position="821"/>
    </location>
    <ligand>
        <name>ATP</name>
        <dbReference type="ChEBI" id="CHEBI:30616"/>
        <label>2</label>
    </ligand>
</feature>
<keyword evidence="8 10" id="KW-0665">Pyrimidine biosynthesis</keyword>
<evidence type="ECO:0000256" key="1">
    <source>
        <dbReference type="ARBA" id="ARBA00009799"/>
    </source>
</evidence>
<dbReference type="NCBIfam" id="TIGR01369">
    <property type="entry name" value="CPSaseII_lrg"/>
    <property type="match status" value="1"/>
</dbReference>
<dbReference type="Gene3D" id="3.30.470.20">
    <property type="entry name" value="ATP-grasp fold, B domain"/>
    <property type="match status" value="2"/>
</dbReference>
<evidence type="ECO:0000256" key="10">
    <source>
        <dbReference type="HAMAP-Rule" id="MF_01210"/>
    </source>
</evidence>
<feature type="binding site" evidence="10">
    <location>
        <position position="284"/>
    </location>
    <ligand>
        <name>Mg(2+)</name>
        <dbReference type="ChEBI" id="CHEBI:18420"/>
        <label>1</label>
    </ligand>
</feature>
<evidence type="ECO:0000313" key="13">
    <source>
        <dbReference type="EMBL" id="MDY0405947.1"/>
    </source>
</evidence>
<evidence type="ECO:0000256" key="2">
    <source>
        <dbReference type="ARBA" id="ARBA00022571"/>
    </source>
</evidence>
<feature type="binding site" evidence="10">
    <location>
        <position position="835"/>
    </location>
    <ligand>
        <name>Mn(2+)</name>
        <dbReference type="ChEBI" id="CHEBI:29035"/>
        <label>4</label>
    </ligand>
</feature>
<dbReference type="PROSITE" id="PS00867">
    <property type="entry name" value="CPSASE_2"/>
    <property type="match status" value="2"/>
</dbReference>
<feature type="region of interest" description="Carboxyphosphate synthetic domain" evidence="10">
    <location>
        <begin position="1"/>
        <end position="401"/>
    </location>
</feature>
<comment type="pathway">
    <text evidence="10">Pyrimidine metabolism; UMP biosynthesis via de novo pathway; (S)-dihydroorotate from bicarbonate: step 1/3.</text>
</comment>
<keyword evidence="7 10" id="KW-0067">ATP-binding</keyword>
<feature type="binding site" evidence="10">
    <location>
        <position position="781"/>
    </location>
    <ligand>
        <name>ATP</name>
        <dbReference type="ChEBI" id="CHEBI:30616"/>
        <label>2</label>
    </ligand>
</feature>
<comment type="function">
    <text evidence="10">Large subunit of the glutamine-dependent carbamoyl phosphate synthetase (CPSase). CPSase catalyzes the formation of carbamoyl phosphate from the ammonia moiety of glutamine, carbonate, and phosphate donated by ATP, constituting the first step of 2 biosynthetic pathways, one leading to arginine and/or urea and the other to pyrimidine nucleotides. The large subunit (synthetase) binds the substrates ammonia (free or transferred from glutamine from the small subunit), hydrogencarbonate and ATP and carries out an ATP-coupled ligase reaction, activating hydrogencarbonate by forming carboxy phosphate which reacts with ammonia to form carbamoyl phosphate.</text>
</comment>
<dbReference type="InterPro" id="IPR011607">
    <property type="entry name" value="MGS-like_dom"/>
</dbReference>
<dbReference type="PROSITE" id="PS50975">
    <property type="entry name" value="ATP_GRASP"/>
    <property type="match status" value="2"/>
</dbReference>
<dbReference type="EC" id="6.3.4.16" evidence="10"/>
<feature type="binding site" evidence="10">
    <location>
        <position position="780"/>
    </location>
    <ligand>
        <name>ATP</name>
        <dbReference type="ChEBI" id="CHEBI:30616"/>
        <label>2</label>
    </ligand>
</feature>
<dbReference type="PANTHER" id="PTHR11405:SF53">
    <property type="entry name" value="CARBAMOYL-PHOSPHATE SYNTHASE [AMMONIA], MITOCHONDRIAL"/>
    <property type="match status" value="1"/>
</dbReference>
<keyword evidence="6 10" id="KW-0547">Nucleotide-binding</keyword>
<comment type="similarity">
    <text evidence="1 10">Belongs to the CarB family.</text>
</comment>
<keyword evidence="4 10" id="KW-0028">Amino-acid biosynthesis</keyword>
<feature type="binding site" evidence="10">
    <location>
        <position position="833"/>
    </location>
    <ligand>
        <name>Mg(2+)</name>
        <dbReference type="ChEBI" id="CHEBI:18420"/>
        <label>3</label>
    </ligand>
</feature>
<evidence type="ECO:0000256" key="6">
    <source>
        <dbReference type="ARBA" id="ARBA00022741"/>
    </source>
</evidence>
<evidence type="ECO:0000259" key="12">
    <source>
        <dbReference type="PROSITE" id="PS51855"/>
    </source>
</evidence>
<dbReference type="Gene3D" id="3.40.50.20">
    <property type="match status" value="2"/>
</dbReference>
<dbReference type="PROSITE" id="PS00866">
    <property type="entry name" value="CPSASE_1"/>
    <property type="match status" value="1"/>
</dbReference>
<dbReference type="SUPFAM" id="SSF52440">
    <property type="entry name" value="PreATP-grasp domain"/>
    <property type="match status" value="2"/>
</dbReference>
<dbReference type="InterPro" id="IPR036897">
    <property type="entry name" value="CarbamoylP_synth_lsu_oligo_sf"/>
</dbReference>
<dbReference type="Gene3D" id="3.30.1490.20">
    <property type="entry name" value="ATP-grasp fold, A domain"/>
    <property type="match status" value="1"/>
</dbReference>
<proteinExistence type="inferred from homology"/>
<feature type="binding site" evidence="10">
    <location>
        <position position="129"/>
    </location>
    <ligand>
        <name>ATP</name>
        <dbReference type="ChEBI" id="CHEBI:30616"/>
        <label>1</label>
    </ligand>
</feature>
<evidence type="ECO:0000256" key="4">
    <source>
        <dbReference type="ARBA" id="ARBA00022605"/>
    </source>
</evidence>
<feature type="binding site" evidence="10">
    <location>
        <position position="747"/>
    </location>
    <ligand>
        <name>ATP</name>
        <dbReference type="ChEBI" id="CHEBI:30616"/>
        <label>2</label>
    </ligand>
</feature>
<feature type="domain" description="MGS-like" evidence="12">
    <location>
        <begin position="931"/>
        <end position="1062"/>
    </location>
</feature>
<evidence type="ECO:0000256" key="3">
    <source>
        <dbReference type="ARBA" id="ARBA00022598"/>
    </source>
</evidence>
<feature type="binding site" evidence="10">
    <location>
        <position position="300"/>
    </location>
    <ligand>
        <name>Mg(2+)</name>
        <dbReference type="ChEBI" id="CHEBI:18420"/>
        <label>2</label>
    </ligand>
</feature>
<dbReference type="InterPro" id="IPR011761">
    <property type="entry name" value="ATP-grasp"/>
</dbReference>
<dbReference type="InterPro" id="IPR005480">
    <property type="entry name" value="CPSase_lsu_oligo"/>
</dbReference>
<name>A0ABU5CHW7_9BACI</name>
<dbReference type="InterPro" id="IPR016185">
    <property type="entry name" value="PreATP-grasp_dom_sf"/>
</dbReference>
<feature type="binding site" evidence="10">
    <location>
        <position position="176"/>
    </location>
    <ligand>
        <name>ATP</name>
        <dbReference type="ChEBI" id="CHEBI:30616"/>
        <label>1</label>
    </ligand>
</feature>
<feature type="binding site" evidence="10">
    <location>
        <position position="833"/>
    </location>
    <ligand>
        <name>ATP</name>
        <dbReference type="ChEBI" id="CHEBI:30616"/>
        <label>2</label>
    </ligand>
</feature>
<feature type="domain" description="ATP-grasp" evidence="11">
    <location>
        <begin position="133"/>
        <end position="327"/>
    </location>
</feature>
<dbReference type="InterPro" id="IPR036914">
    <property type="entry name" value="MGS-like_dom_sf"/>
</dbReference>
<comment type="domain">
    <text evidence="10">The large subunit is composed of 2 ATP-grasp domains that are involved in binding the 2 ATP molecules needed for carbamoyl phosphate synthesis. The N-terminal ATP-grasp domain (referred to as the carboxyphosphate synthetic component) catalyzes the ATP-dependent phosphorylation of hydrogencarbonate to carboxyphosphate and the subsequent nucleophilic attack by ammonia to form a carbamate intermediate. The C-terminal ATP-grasp domain (referred to as the carbamoyl phosphate synthetic component) then catalyzes the phosphorylation of carbamate with the second ATP to form the end product carbamoyl phosphate. The reactive and unstable enzyme intermediates are sequentially channeled from one active site to the next through the interior of the protein over a distance of at least 96 A.</text>
</comment>
<feature type="binding site" evidence="10">
    <location>
        <position position="833"/>
    </location>
    <ligand>
        <name>Mg(2+)</name>
        <dbReference type="ChEBI" id="CHEBI:18420"/>
        <label>4</label>
    </ligand>
</feature>
<feature type="binding site" evidence="10">
    <location>
        <position position="298"/>
    </location>
    <ligand>
        <name>Mg(2+)</name>
        <dbReference type="ChEBI" id="CHEBI:18420"/>
        <label>1</label>
    </ligand>
</feature>
<dbReference type="EC" id="6.3.5.5" evidence="10"/>
<comment type="catalytic activity">
    <reaction evidence="9 10">
        <text>hydrogencarbonate + NH4(+) + 2 ATP = carbamoyl phosphate + 2 ADP + phosphate + 2 H(+)</text>
        <dbReference type="Rhea" id="RHEA:18029"/>
        <dbReference type="ChEBI" id="CHEBI:15378"/>
        <dbReference type="ChEBI" id="CHEBI:17544"/>
        <dbReference type="ChEBI" id="CHEBI:28938"/>
        <dbReference type="ChEBI" id="CHEBI:30616"/>
        <dbReference type="ChEBI" id="CHEBI:43474"/>
        <dbReference type="ChEBI" id="CHEBI:58228"/>
        <dbReference type="ChEBI" id="CHEBI:456216"/>
        <dbReference type="EC" id="6.3.4.16"/>
    </reaction>
</comment>
<dbReference type="HAMAP" id="MF_01210_B">
    <property type="entry name" value="CPSase_L_chain_B"/>
    <property type="match status" value="1"/>
</dbReference>
<feature type="binding site" evidence="10">
    <location>
        <position position="284"/>
    </location>
    <ligand>
        <name>ATP</name>
        <dbReference type="ChEBI" id="CHEBI:30616"/>
        <label>1</label>
    </ligand>
</feature>
<feature type="binding site" evidence="10">
    <location>
        <position position="833"/>
    </location>
    <ligand>
        <name>Mn(2+)</name>
        <dbReference type="ChEBI" id="CHEBI:29035"/>
        <label>3</label>
    </ligand>
</feature>
<keyword evidence="3 10" id="KW-0436">Ligase</keyword>
<feature type="binding site" evidence="10">
    <location>
        <position position="821"/>
    </location>
    <ligand>
        <name>Mn(2+)</name>
        <dbReference type="ChEBI" id="CHEBI:29035"/>
        <label>3</label>
    </ligand>
</feature>
<keyword evidence="2 10" id="KW-0055">Arginine biosynthesis</keyword>
<dbReference type="PRINTS" id="PR00098">
    <property type="entry name" value="CPSASE"/>
</dbReference>
<keyword evidence="5 10" id="KW-0677">Repeat</keyword>
<dbReference type="Pfam" id="PF02787">
    <property type="entry name" value="CPSase_L_D3"/>
    <property type="match status" value="1"/>
</dbReference>
<dbReference type="NCBIfam" id="NF003671">
    <property type="entry name" value="PRK05294.1"/>
    <property type="match status" value="1"/>
</dbReference>
<feature type="binding site" evidence="10">
    <location>
        <position position="169"/>
    </location>
    <ligand>
        <name>ATP</name>
        <dbReference type="ChEBI" id="CHEBI:30616"/>
        <label>1</label>
    </ligand>
</feature>
<keyword evidence="14" id="KW-1185">Reference proteome</keyword>
<feature type="binding site" evidence="10">
    <location>
        <position position="708"/>
    </location>
    <ligand>
        <name>ATP</name>
        <dbReference type="ChEBI" id="CHEBI:30616"/>
        <label>2</label>
    </ligand>
</feature>
<dbReference type="SUPFAM" id="SSF56059">
    <property type="entry name" value="Glutathione synthetase ATP-binding domain-like"/>
    <property type="match status" value="2"/>
</dbReference>
<feature type="binding site" evidence="10">
    <location>
        <position position="821"/>
    </location>
    <ligand>
        <name>Mg(2+)</name>
        <dbReference type="ChEBI" id="CHEBI:18420"/>
        <label>3</label>
    </ligand>
</feature>
<evidence type="ECO:0000256" key="9">
    <source>
        <dbReference type="ARBA" id="ARBA00047359"/>
    </source>
</evidence>
<feature type="region of interest" description="Carbamoyl phosphate synthetic domain" evidence="10">
    <location>
        <begin position="548"/>
        <end position="930"/>
    </location>
</feature>
<dbReference type="Pfam" id="PF02786">
    <property type="entry name" value="CPSase_L_D2"/>
    <property type="match status" value="2"/>
</dbReference>
<feature type="binding site" evidence="10">
    <location>
        <position position="298"/>
    </location>
    <ligand>
        <name>Mn(2+)</name>
        <dbReference type="ChEBI" id="CHEBI:29035"/>
        <label>1</label>
    </ligand>
</feature>
<gene>
    <name evidence="10 13" type="primary">carB</name>
    <name evidence="13" type="ORF">P5G51_011590</name>
</gene>
<feature type="binding site" evidence="10">
    <location>
        <position position="175"/>
    </location>
    <ligand>
        <name>ATP</name>
        <dbReference type="ChEBI" id="CHEBI:30616"/>
        <label>1</label>
    </ligand>
</feature>
<dbReference type="Pfam" id="PF25596">
    <property type="entry name" value="CPSase_L_D1"/>
    <property type="match status" value="2"/>
</dbReference>
<feature type="binding site" evidence="10">
    <location>
        <position position="208"/>
    </location>
    <ligand>
        <name>ATP</name>
        <dbReference type="ChEBI" id="CHEBI:30616"/>
        <label>1</label>
    </ligand>
</feature>
<feature type="binding site" evidence="10">
    <location>
        <position position="298"/>
    </location>
    <ligand>
        <name>Mg(2+)</name>
        <dbReference type="ChEBI" id="CHEBI:18420"/>
        <label>2</label>
    </ligand>
</feature>
<feature type="binding site" evidence="10">
    <location>
        <position position="753"/>
    </location>
    <ligand>
        <name>ATP</name>
        <dbReference type="ChEBI" id="CHEBI:30616"/>
        <label>2</label>
    </ligand>
</feature>
<feature type="binding site" evidence="10">
    <location>
        <position position="833"/>
    </location>
    <ligand>
        <name>Mn(2+)</name>
        <dbReference type="ChEBI" id="CHEBI:29035"/>
        <label>4</label>
    </ligand>
</feature>
<evidence type="ECO:0000256" key="7">
    <source>
        <dbReference type="ARBA" id="ARBA00022840"/>
    </source>
</evidence>
<dbReference type="Gene3D" id="3.40.50.1380">
    <property type="entry name" value="Methylglyoxal synthase-like domain"/>
    <property type="match status" value="1"/>
</dbReference>
<dbReference type="InterPro" id="IPR013815">
    <property type="entry name" value="ATP_grasp_subdomain_1"/>
</dbReference>
<dbReference type="EMBL" id="JAROCA020000001">
    <property type="protein sequence ID" value="MDY0405947.1"/>
    <property type="molecule type" value="Genomic_DNA"/>
</dbReference>
<evidence type="ECO:0000256" key="8">
    <source>
        <dbReference type="ARBA" id="ARBA00022975"/>
    </source>
</evidence>
<feature type="binding site" evidence="10">
    <location>
        <position position="241"/>
    </location>
    <ligand>
        <name>ATP</name>
        <dbReference type="ChEBI" id="CHEBI:30616"/>
        <label>1</label>
    </ligand>
</feature>
<protein>
    <recommendedName>
        <fullName evidence="10">Carbamoyl phosphate synthase large chain</fullName>
        <ecNumber evidence="10">6.3.4.16</ecNumber>
        <ecNumber evidence="10">6.3.5.5</ecNumber>
    </recommendedName>
    <alternativeName>
        <fullName evidence="10">Carbamoyl phosphate synthetase ammonia chain</fullName>
    </alternativeName>
</protein>
<dbReference type="PROSITE" id="PS51855">
    <property type="entry name" value="MGS"/>
    <property type="match status" value="1"/>
</dbReference>
<comment type="caution">
    <text evidence="13">The sequence shown here is derived from an EMBL/GenBank/DDBJ whole genome shotgun (WGS) entry which is preliminary data.</text>
</comment>
<feature type="binding site" evidence="10">
    <location>
        <position position="242"/>
    </location>
    <ligand>
        <name>ATP</name>
        <dbReference type="ChEBI" id="CHEBI:30616"/>
        <label>1</label>
    </ligand>
</feature>
<dbReference type="SUPFAM" id="SSF48108">
    <property type="entry name" value="Carbamoyl phosphate synthetase, large subunit connection domain"/>
    <property type="match status" value="1"/>
</dbReference>
<dbReference type="NCBIfam" id="NF009455">
    <property type="entry name" value="PRK12815.1"/>
    <property type="match status" value="1"/>
</dbReference>
<feature type="binding site" evidence="10">
    <location>
        <position position="749"/>
    </location>
    <ligand>
        <name>ATP</name>
        <dbReference type="ChEBI" id="CHEBI:30616"/>
        <label>2</label>
    </ligand>
</feature>
<dbReference type="InterPro" id="IPR006275">
    <property type="entry name" value="CPSase_lsu"/>
</dbReference>
<feature type="binding site" evidence="10">
    <location>
        <position position="243"/>
    </location>
    <ligand>
        <name>ATP</name>
        <dbReference type="ChEBI" id="CHEBI:30616"/>
        <label>1</label>
    </ligand>
</feature>
<evidence type="ECO:0000313" key="14">
    <source>
        <dbReference type="Proteomes" id="UP001228376"/>
    </source>
</evidence>
<feature type="binding site" evidence="10">
    <location>
        <position position="215"/>
    </location>
    <ligand>
        <name>ATP</name>
        <dbReference type="ChEBI" id="CHEBI:30616"/>
        <label>1</label>
    </ligand>
</feature>
<dbReference type="SUPFAM" id="SSF52335">
    <property type="entry name" value="Methylglyoxal synthase-like"/>
    <property type="match status" value="1"/>
</dbReference>
<feature type="domain" description="ATP-grasp" evidence="11">
    <location>
        <begin position="672"/>
        <end position="862"/>
    </location>
</feature>
<dbReference type="RefSeq" id="WP_306067240.1">
    <property type="nucleotide sequence ID" value="NZ_JAROCA020000001.1"/>
</dbReference>